<dbReference type="EMBL" id="MF101451">
    <property type="protein sequence ID" value="ARW68287.1"/>
    <property type="molecule type" value="Genomic_DNA"/>
</dbReference>
<sequence>MISLNNIYSNQYIYSPITKYHIINSHLKIYIAYNTMFTILYLGINKTISIILTVFLTIIYSIFNRSAKFLLFDITINNGFYLLHTFFFSCLIDYEQIKIKDTLISKLIIPCNLQINSNNYIFKLEYYNILYCIPKYAIKLTYIYIIHYNLNHILFVFTQSQIILESLVHKLNKISIFVKIAYNKHITNLYLGYQSLENIINTWVNNSIGQQIKAKNIIHYKKINILIILIKYYNYTLSRESSNSFILWNRNLFYKNFISIKYDSLNSNLV</sequence>
<gene>
    <name evidence="2" type="primary">ConsOrf4</name>
</gene>
<name>A0A1Z1MQC1_9FLOR</name>
<keyword evidence="1" id="KW-0472">Membrane</keyword>
<evidence type="ECO:0000313" key="2">
    <source>
        <dbReference type="EMBL" id="ARW68287.1"/>
    </source>
</evidence>
<keyword evidence="1" id="KW-1133">Transmembrane helix</keyword>
<feature type="transmembrane region" description="Helical" evidence="1">
    <location>
        <begin position="39"/>
        <end position="63"/>
    </location>
</feature>
<protein>
    <submittedName>
        <fullName evidence="2">Uncharacterized protein</fullName>
    </submittedName>
</protein>
<keyword evidence="1" id="KW-0812">Transmembrane</keyword>
<dbReference type="AlphaFoldDB" id="A0A1Z1MQC1"/>
<keyword evidence="2" id="KW-0934">Plastid</keyword>
<evidence type="ECO:0000256" key="1">
    <source>
        <dbReference type="SAM" id="Phobius"/>
    </source>
</evidence>
<keyword evidence="2" id="KW-0150">Chloroplast</keyword>
<accession>A0A1Z1MQC1</accession>
<proteinExistence type="predicted"/>
<geneLocation type="chloroplast" evidence="2"/>
<feature type="transmembrane region" description="Helical" evidence="1">
    <location>
        <begin position="69"/>
        <end position="92"/>
    </location>
</feature>
<organism evidence="2">
    <name type="scientific">Chondria sp.</name>
    <name type="common">in: red algae</name>
    <dbReference type="NCBI Taxonomy" id="1982705"/>
    <lineage>
        <taxon>Eukaryota</taxon>
        <taxon>Rhodophyta</taxon>
        <taxon>Florideophyceae</taxon>
        <taxon>Rhodymeniophycidae</taxon>
        <taxon>Ceramiales</taxon>
        <taxon>Rhodomelaceae</taxon>
        <taxon>Chondrieae</taxon>
        <taxon>Chondria</taxon>
    </lineage>
</organism>
<reference evidence="2" key="1">
    <citation type="journal article" date="2017" name="J. Phycol.">
        <title>Analysis of chloroplast genomes and a supermatrix inform reclassification of the Rhodomelaceae (Rhodophyta).</title>
        <authorList>
            <person name="Diaz-Tapia P."/>
            <person name="Maggs C.A."/>
            <person name="West J.A."/>
            <person name="Verbruggen H."/>
        </authorList>
    </citation>
    <scope>NUCLEOTIDE SEQUENCE</scope>
    <source>
        <strain evidence="2">PD1582</strain>
    </source>
</reference>